<dbReference type="FunFam" id="1.10.10.60:FF:000141">
    <property type="entry name" value="TetR family transcriptional regulator"/>
    <property type="match status" value="1"/>
</dbReference>
<dbReference type="InterPro" id="IPR009057">
    <property type="entry name" value="Homeodomain-like_sf"/>
</dbReference>
<name>B3QYY2_CHLT3</name>
<reference evidence="6 7" key="1">
    <citation type="submission" date="2008-06" db="EMBL/GenBank/DDBJ databases">
        <title>Complete sequence of Chloroherpeton thalassium ATCC 35110.</title>
        <authorList>
            <consortium name="US DOE Joint Genome Institute"/>
            <person name="Lucas S."/>
            <person name="Copeland A."/>
            <person name="Lapidus A."/>
            <person name="Glavina del Rio T."/>
            <person name="Dalin E."/>
            <person name="Tice H."/>
            <person name="Bruce D."/>
            <person name="Goodwin L."/>
            <person name="Pitluck S."/>
            <person name="Schmutz J."/>
            <person name="Larimer F."/>
            <person name="Land M."/>
            <person name="Hauser L."/>
            <person name="Kyrpides N."/>
            <person name="Mikhailova N."/>
            <person name="Liu Z."/>
            <person name="Li T."/>
            <person name="Zhao F."/>
            <person name="Overmann J."/>
            <person name="Bryant D.A."/>
            <person name="Richardson P."/>
        </authorList>
    </citation>
    <scope>NUCLEOTIDE SEQUENCE [LARGE SCALE GENOMIC DNA]</scope>
    <source>
        <strain evidence="7">ATCC 35110 / GB-78</strain>
    </source>
</reference>
<evidence type="ECO:0000313" key="6">
    <source>
        <dbReference type="EMBL" id="ACF13675.1"/>
    </source>
</evidence>
<dbReference type="Gene3D" id="1.10.357.10">
    <property type="entry name" value="Tetracycline Repressor, domain 2"/>
    <property type="match status" value="1"/>
</dbReference>
<keyword evidence="7" id="KW-1185">Reference proteome</keyword>
<dbReference type="InterPro" id="IPR050109">
    <property type="entry name" value="HTH-type_TetR-like_transc_reg"/>
</dbReference>
<dbReference type="SUPFAM" id="SSF46689">
    <property type="entry name" value="Homeodomain-like"/>
    <property type="match status" value="1"/>
</dbReference>
<organism evidence="6 7">
    <name type="scientific">Chloroherpeton thalassium (strain ATCC 35110 / GB-78)</name>
    <dbReference type="NCBI Taxonomy" id="517418"/>
    <lineage>
        <taxon>Bacteria</taxon>
        <taxon>Pseudomonadati</taxon>
        <taxon>Chlorobiota</taxon>
        <taxon>Chlorobiia</taxon>
        <taxon>Chlorobiales</taxon>
        <taxon>Chloroherpetonaceae</taxon>
        <taxon>Chloroherpeton</taxon>
    </lineage>
</organism>
<dbReference type="PANTHER" id="PTHR30328">
    <property type="entry name" value="TRANSCRIPTIONAL REPRESSOR"/>
    <property type="match status" value="1"/>
</dbReference>
<evidence type="ECO:0000313" key="7">
    <source>
        <dbReference type="Proteomes" id="UP000001208"/>
    </source>
</evidence>
<proteinExistence type="predicted"/>
<dbReference type="EMBL" id="CP001100">
    <property type="protein sequence ID" value="ACF13675.1"/>
    <property type="molecule type" value="Genomic_DNA"/>
</dbReference>
<evidence type="ECO:0000256" key="4">
    <source>
        <dbReference type="PROSITE-ProRule" id="PRU00335"/>
    </source>
</evidence>
<dbReference type="Gene3D" id="1.10.10.60">
    <property type="entry name" value="Homeodomain-like"/>
    <property type="match status" value="1"/>
</dbReference>
<dbReference type="KEGG" id="cts:Ctha_1211"/>
<dbReference type="InterPro" id="IPR023772">
    <property type="entry name" value="DNA-bd_HTH_TetR-type_CS"/>
</dbReference>
<dbReference type="GO" id="GO:0003677">
    <property type="term" value="F:DNA binding"/>
    <property type="evidence" value="ECO:0007669"/>
    <property type="project" value="UniProtKB-UniRule"/>
</dbReference>
<evidence type="ECO:0000256" key="3">
    <source>
        <dbReference type="ARBA" id="ARBA00023163"/>
    </source>
</evidence>
<dbReference type="InterPro" id="IPR036271">
    <property type="entry name" value="Tet_transcr_reg_TetR-rel_C_sf"/>
</dbReference>
<gene>
    <name evidence="6" type="ordered locus">Ctha_1211</name>
</gene>
<feature type="DNA-binding region" description="H-T-H motif" evidence="4">
    <location>
        <begin position="35"/>
        <end position="54"/>
    </location>
</feature>
<evidence type="ECO:0000256" key="2">
    <source>
        <dbReference type="ARBA" id="ARBA00023125"/>
    </source>
</evidence>
<dbReference type="STRING" id="517418.Ctha_1211"/>
<dbReference type="eggNOG" id="COG1309">
    <property type="taxonomic scope" value="Bacteria"/>
</dbReference>
<sequence>MGITSRKEREKEQRRKSILKAATEVFFEKGFQQASMDMIAERSQLAKGTLYLYFKSKEDLYLALMEDGLDILHNMFDEAIEAGESIEEKVRNVTKAYYGFTQTHHDYYQVMMMMDSGLLSDKVDQNQLQHIRLLQMSGVEKLQKVVEEGISQGHYEPSTDAKILVLMAWAATWGAIMLSTEKRKILPMFSDIDTEQFVLEISDRMTRSFQVKKSDKNDAST</sequence>
<evidence type="ECO:0000256" key="1">
    <source>
        <dbReference type="ARBA" id="ARBA00023015"/>
    </source>
</evidence>
<accession>B3QYY2</accession>
<dbReference type="PRINTS" id="PR00455">
    <property type="entry name" value="HTHTETR"/>
</dbReference>
<dbReference type="SUPFAM" id="SSF48498">
    <property type="entry name" value="Tetracyclin repressor-like, C-terminal domain"/>
    <property type="match status" value="1"/>
</dbReference>
<dbReference type="PROSITE" id="PS50977">
    <property type="entry name" value="HTH_TETR_2"/>
    <property type="match status" value="1"/>
</dbReference>
<keyword evidence="1" id="KW-0805">Transcription regulation</keyword>
<feature type="domain" description="HTH tetR-type" evidence="5">
    <location>
        <begin position="12"/>
        <end position="72"/>
    </location>
</feature>
<dbReference type="Proteomes" id="UP000001208">
    <property type="component" value="Chromosome"/>
</dbReference>
<protein>
    <submittedName>
        <fullName evidence="6">Transcriptional regulator, TetR family</fullName>
    </submittedName>
</protein>
<dbReference type="PROSITE" id="PS01081">
    <property type="entry name" value="HTH_TETR_1"/>
    <property type="match status" value="1"/>
</dbReference>
<dbReference type="HOGENOM" id="CLU_069356_12_1_10"/>
<dbReference type="AlphaFoldDB" id="B3QYY2"/>
<keyword evidence="2 4" id="KW-0238">DNA-binding</keyword>
<dbReference type="OrthoDB" id="6430772at2"/>
<evidence type="ECO:0000259" key="5">
    <source>
        <dbReference type="PROSITE" id="PS50977"/>
    </source>
</evidence>
<keyword evidence="3" id="KW-0804">Transcription</keyword>
<dbReference type="Pfam" id="PF00440">
    <property type="entry name" value="TetR_N"/>
    <property type="match status" value="1"/>
</dbReference>
<dbReference type="InterPro" id="IPR001647">
    <property type="entry name" value="HTH_TetR"/>
</dbReference>
<dbReference type="PANTHER" id="PTHR30328:SF54">
    <property type="entry name" value="HTH-TYPE TRANSCRIPTIONAL REPRESSOR SCO4008"/>
    <property type="match status" value="1"/>
</dbReference>